<keyword evidence="2" id="KW-1185">Reference proteome</keyword>
<gene>
    <name evidence="1" type="ORF">TEMA_31370</name>
</gene>
<name>A0ABY9Q4Z0_9FIRM</name>
<accession>A0ABY9Q4Z0</accession>
<evidence type="ECO:0000313" key="1">
    <source>
        <dbReference type="EMBL" id="WMT82649.1"/>
    </source>
</evidence>
<proteinExistence type="predicted"/>
<protein>
    <submittedName>
        <fullName evidence="1">Uncharacterized protein</fullName>
    </submittedName>
</protein>
<sequence>MIKVKNLKAEGVLVDANKKVKIDLNDNYPKVIDYFGTRVTIKDVKYENNRLVVEVLNNDDISYMGVSYIDKESTIEGYYSDSIHGLVFDIDKRDSYDLDLAIILKHKIPINMDIENTLIEE</sequence>
<dbReference type="EMBL" id="CP101637">
    <property type="protein sequence ID" value="WMT82649.1"/>
    <property type="molecule type" value="Genomic_DNA"/>
</dbReference>
<dbReference type="Proteomes" id="UP001235030">
    <property type="component" value="Chromosome"/>
</dbReference>
<reference evidence="1 2" key="1">
    <citation type="submission" date="2022-07" db="EMBL/GenBank/DDBJ databases">
        <title>Genome sequence of Terrisporobacter mayombei DSM6539.</title>
        <authorList>
            <person name="Boeer T."/>
            <person name="Bengelsdorf F.R."/>
            <person name="Daniel R."/>
            <person name="Poehlein A."/>
        </authorList>
    </citation>
    <scope>NUCLEOTIDE SEQUENCE [LARGE SCALE GENOMIC DNA]</scope>
    <source>
        <strain evidence="1 2">DSM 6539</strain>
    </source>
</reference>
<evidence type="ECO:0000313" key="2">
    <source>
        <dbReference type="Proteomes" id="UP001235030"/>
    </source>
</evidence>
<dbReference type="RefSeq" id="WP_228105591.1">
    <property type="nucleotide sequence ID" value="NZ_CP101637.1"/>
</dbReference>
<organism evidence="1 2">
    <name type="scientific">Terrisporobacter mayombei</name>
    <dbReference type="NCBI Taxonomy" id="1541"/>
    <lineage>
        <taxon>Bacteria</taxon>
        <taxon>Bacillati</taxon>
        <taxon>Bacillota</taxon>
        <taxon>Clostridia</taxon>
        <taxon>Peptostreptococcales</taxon>
        <taxon>Peptostreptococcaceae</taxon>
        <taxon>Terrisporobacter</taxon>
    </lineage>
</organism>